<dbReference type="PANTHER" id="PTHR47266">
    <property type="entry name" value="ENDONUCLEASE-RELATED"/>
    <property type="match status" value="1"/>
</dbReference>
<dbReference type="Pfam" id="PF17921">
    <property type="entry name" value="Integrase_H2C2"/>
    <property type="match status" value="1"/>
</dbReference>
<dbReference type="OrthoDB" id="10047254at2759"/>
<evidence type="ECO:0000259" key="2">
    <source>
        <dbReference type="Pfam" id="PF17921"/>
    </source>
</evidence>
<proteinExistence type="predicted"/>
<dbReference type="AlphaFoldDB" id="A0A6J8AVL3"/>
<dbReference type="Gene3D" id="1.10.340.70">
    <property type="match status" value="1"/>
</dbReference>
<dbReference type="InterPro" id="IPR052160">
    <property type="entry name" value="Gypsy_RT_Integrase-like"/>
</dbReference>
<name>A0A6J8AVL3_MYTCO</name>
<dbReference type="EMBL" id="CACVKT020002054">
    <property type="protein sequence ID" value="CAC5374723.1"/>
    <property type="molecule type" value="Genomic_DNA"/>
</dbReference>
<gene>
    <name evidence="3" type="ORF">MCOR_12006</name>
</gene>
<dbReference type="InterPro" id="IPR041588">
    <property type="entry name" value="Integrase_H2C2"/>
</dbReference>
<dbReference type="Proteomes" id="UP000507470">
    <property type="component" value="Unassembled WGS sequence"/>
</dbReference>
<feature type="compositionally biased region" description="Basic and acidic residues" evidence="1">
    <location>
        <begin position="48"/>
        <end position="60"/>
    </location>
</feature>
<reference evidence="3 4" key="1">
    <citation type="submission" date="2020-06" db="EMBL/GenBank/DDBJ databases">
        <authorList>
            <person name="Li R."/>
            <person name="Bekaert M."/>
        </authorList>
    </citation>
    <scope>NUCLEOTIDE SEQUENCE [LARGE SCALE GENOMIC DNA]</scope>
    <source>
        <strain evidence="4">wild</strain>
    </source>
</reference>
<sequence length="253" mass="29767">MSRLDYNDQLCEHQQKEEFNQDCKCCISLMNDWQKFKSEIDNIKELSSKMGHSKDTESSKIRVTTRQQHNQSTNRTWLAKYTNQEMAVFQKEDENIKVLYQWMNSGPIPDRDKAASLNPAVCRYWLNWQNIVRLEGVIYQKWILDQDGRHNLQLIVPAVLQKEIMINGHDTPFSGHLGVAKTKEKMRHFTWYEMGKDVTSHIKMCQICNRWKNSSRKSTAPLVDYRLGNPMDRIAIDIMGPLPLTKENNRYLV</sequence>
<evidence type="ECO:0000313" key="3">
    <source>
        <dbReference type="EMBL" id="CAC5374723.1"/>
    </source>
</evidence>
<accession>A0A6J8AVL3</accession>
<feature type="region of interest" description="Disordered" evidence="1">
    <location>
        <begin position="48"/>
        <end position="67"/>
    </location>
</feature>
<dbReference type="FunFam" id="1.10.340.70:FF:000001">
    <property type="entry name" value="Retrovirus-related Pol polyprotein from transposon gypsy-like Protein"/>
    <property type="match status" value="1"/>
</dbReference>
<protein>
    <recommendedName>
        <fullName evidence="2">Integrase zinc-binding domain-containing protein</fullName>
    </recommendedName>
</protein>
<evidence type="ECO:0000313" key="4">
    <source>
        <dbReference type="Proteomes" id="UP000507470"/>
    </source>
</evidence>
<keyword evidence="4" id="KW-1185">Reference proteome</keyword>
<organism evidence="3 4">
    <name type="scientific">Mytilus coruscus</name>
    <name type="common">Sea mussel</name>
    <dbReference type="NCBI Taxonomy" id="42192"/>
    <lineage>
        <taxon>Eukaryota</taxon>
        <taxon>Metazoa</taxon>
        <taxon>Spiralia</taxon>
        <taxon>Lophotrochozoa</taxon>
        <taxon>Mollusca</taxon>
        <taxon>Bivalvia</taxon>
        <taxon>Autobranchia</taxon>
        <taxon>Pteriomorphia</taxon>
        <taxon>Mytilida</taxon>
        <taxon>Mytiloidea</taxon>
        <taxon>Mytilidae</taxon>
        <taxon>Mytilinae</taxon>
        <taxon>Mytilus</taxon>
    </lineage>
</organism>
<feature type="domain" description="Integrase zinc-binding" evidence="2">
    <location>
        <begin position="156"/>
        <end position="213"/>
    </location>
</feature>
<evidence type="ECO:0000256" key="1">
    <source>
        <dbReference type="SAM" id="MobiDB-lite"/>
    </source>
</evidence>